<dbReference type="EMBL" id="BDSP01000177">
    <property type="protein sequence ID" value="GAX22070.1"/>
    <property type="molecule type" value="Genomic_DNA"/>
</dbReference>
<dbReference type="PANTHER" id="PTHR12356:SF3">
    <property type="entry name" value="NUCLEAR MIGRATION PROTEIN NUDC"/>
    <property type="match status" value="1"/>
</dbReference>
<dbReference type="InterPro" id="IPR037898">
    <property type="entry name" value="NudC_fam"/>
</dbReference>
<evidence type="ECO:0000259" key="7">
    <source>
        <dbReference type="PROSITE" id="PS51203"/>
    </source>
</evidence>
<dbReference type="Pfam" id="PF04969">
    <property type="entry name" value="CS"/>
    <property type="match status" value="1"/>
</dbReference>
<comment type="caution">
    <text evidence="8">The sequence shown here is derived from an EMBL/GenBank/DDBJ whole genome shotgun (WGS) entry which is preliminary data.</text>
</comment>
<keyword evidence="4" id="KW-0963">Cytoplasm</keyword>
<comment type="similarity">
    <text evidence="2">Belongs to the nudC family.</text>
</comment>
<evidence type="ECO:0000256" key="6">
    <source>
        <dbReference type="ARBA" id="ARBA00030427"/>
    </source>
</evidence>
<reference evidence="8 9" key="1">
    <citation type="journal article" date="2015" name="Plant Cell">
        <title>Oil accumulation by the oleaginous diatom Fistulifera solaris as revealed by the genome and transcriptome.</title>
        <authorList>
            <person name="Tanaka T."/>
            <person name="Maeda Y."/>
            <person name="Veluchamy A."/>
            <person name="Tanaka M."/>
            <person name="Abida H."/>
            <person name="Marechal E."/>
            <person name="Bowler C."/>
            <person name="Muto M."/>
            <person name="Sunaga Y."/>
            <person name="Tanaka M."/>
            <person name="Yoshino T."/>
            <person name="Taniguchi T."/>
            <person name="Fukuda Y."/>
            <person name="Nemoto M."/>
            <person name="Matsumoto M."/>
            <person name="Wong P.S."/>
            <person name="Aburatani S."/>
            <person name="Fujibuchi W."/>
        </authorList>
    </citation>
    <scope>NUCLEOTIDE SEQUENCE [LARGE SCALE GENOMIC DNA]</scope>
    <source>
        <strain evidence="8 9">JPCC DA0580</strain>
    </source>
</reference>
<dbReference type="GO" id="GO:0005737">
    <property type="term" value="C:cytoplasm"/>
    <property type="evidence" value="ECO:0007669"/>
    <property type="project" value="UniProtKB-SubCell"/>
</dbReference>
<evidence type="ECO:0000256" key="5">
    <source>
        <dbReference type="ARBA" id="ARBA00022553"/>
    </source>
</evidence>
<evidence type="ECO:0000256" key="3">
    <source>
        <dbReference type="ARBA" id="ARBA00017641"/>
    </source>
</evidence>
<protein>
    <recommendedName>
        <fullName evidence="3">Nuclear migration protein nudC</fullName>
    </recommendedName>
    <alternativeName>
        <fullName evidence="6">Nuclear distribution protein C homolog</fullName>
    </alternativeName>
</protein>
<dbReference type="GO" id="GO:0051082">
    <property type="term" value="F:unfolded protein binding"/>
    <property type="evidence" value="ECO:0007669"/>
    <property type="project" value="TreeGrafter"/>
</dbReference>
<evidence type="ECO:0000313" key="9">
    <source>
        <dbReference type="Proteomes" id="UP000198406"/>
    </source>
</evidence>
<comment type="subcellular location">
    <subcellularLocation>
        <location evidence="1">Cytoplasm</location>
    </subcellularLocation>
</comment>
<dbReference type="FunFam" id="2.60.40.790:FF:000001">
    <property type="entry name" value="Nuclear migration protein nudC"/>
    <property type="match status" value="1"/>
</dbReference>
<sequence>MPDFTTDERFDGLYLNVAQTAQGIEPLLDTVFSFLRRKTDFFSGGGGPDAAINKVNEVLQKHVDIYNKEQLKKKPKTVKKTEPKKKEEGEVVEIGNDGVFDVSDAPEASPAVAPSVLSVEAPQATKEVISSSDDVPPLGNGGTVPGKYTWTQTLAEVQITVPLPTGTRGRDMNVVMGKRHLKVGLLRQPLIIDAPLHKAIILDDSFWTIEDNNRLVLNLQKSNQMEWWDCVCQGDPTIDVTKIRPENSSVSDLDGETRKTVEKMMYDQRQRAQGLPTSEEEEKMNMLKKFQEQHPELDFSNAKIN</sequence>
<dbReference type="InParanoid" id="A0A1Z5K720"/>
<dbReference type="PROSITE" id="PS51203">
    <property type="entry name" value="CS"/>
    <property type="match status" value="1"/>
</dbReference>
<dbReference type="InterPro" id="IPR007052">
    <property type="entry name" value="CS_dom"/>
</dbReference>
<gene>
    <name evidence="8" type="ORF">FisN_6Hh317</name>
</gene>
<name>A0A1Z5K720_FISSO</name>
<dbReference type="InterPro" id="IPR025934">
    <property type="entry name" value="NudC_N_dom"/>
</dbReference>
<proteinExistence type="inferred from homology"/>
<dbReference type="Pfam" id="PF14050">
    <property type="entry name" value="Nudc_N"/>
    <property type="match status" value="1"/>
</dbReference>
<keyword evidence="9" id="KW-1185">Reference proteome</keyword>
<dbReference type="SUPFAM" id="SSF49764">
    <property type="entry name" value="HSP20-like chaperones"/>
    <property type="match status" value="1"/>
</dbReference>
<evidence type="ECO:0000256" key="1">
    <source>
        <dbReference type="ARBA" id="ARBA00004496"/>
    </source>
</evidence>
<organism evidence="8 9">
    <name type="scientific">Fistulifera solaris</name>
    <name type="common">Oleaginous diatom</name>
    <dbReference type="NCBI Taxonomy" id="1519565"/>
    <lineage>
        <taxon>Eukaryota</taxon>
        <taxon>Sar</taxon>
        <taxon>Stramenopiles</taxon>
        <taxon>Ochrophyta</taxon>
        <taxon>Bacillariophyta</taxon>
        <taxon>Bacillariophyceae</taxon>
        <taxon>Bacillariophycidae</taxon>
        <taxon>Naviculales</taxon>
        <taxon>Naviculaceae</taxon>
        <taxon>Fistulifera</taxon>
    </lineage>
</organism>
<dbReference type="Proteomes" id="UP000198406">
    <property type="component" value="Unassembled WGS sequence"/>
</dbReference>
<dbReference type="OrthoDB" id="416217at2759"/>
<dbReference type="Gene3D" id="2.60.40.790">
    <property type="match status" value="1"/>
</dbReference>
<evidence type="ECO:0000313" key="8">
    <source>
        <dbReference type="EMBL" id="GAX22070.1"/>
    </source>
</evidence>
<dbReference type="InterPro" id="IPR008978">
    <property type="entry name" value="HSP20-like_chaperone"/>
</dbReference>
<dbReference type="FunCoup" id="A0A1Z5K720">
    <property type="interactions" value="95"/>
</dbReference>
<evidence type="ECO:0000256" key="4">
    <source>
        <dbReference type="ARBA" id="ARBA00022490"/>
    </source>
</evidence>
<evidence type="ECO:0000256" key="2">
    <source>
        <dbReference type="ARBA" id="ARBA00010513"/>
    </source>
</evidence>
<dbReference type="CDD" id="cd06467">
    <property type="entry name" value="p23_NUDC_like"/>
    <property type="match status" value="1"/>
</dbReference>
<dbReference type="GO" id="GO:0006457">
    <property type="term" value="P:protein folding"/>
    <property type="evidence" value="ECO:0007669"/>
    <property type="project" value="TreeGrafter"/>
</dbReference>
<dbReference type="PANTHER" id="PTHR12356">
    <property type="entry name" value="NUCLEAR MOVEMENT PROTEIN NUDC"/>
    <property type="match status" value="1"/>
</dbReference>
<keyword evidence="5" id="KW-0597">Phosphoprotein</keyword>
<feature type="domain" description="CS" evidence="7">
    <location>
        <begin position="143"/>
        <end position="232"/>
    </location>
</feature>
<accession>A0A1Z5K720</accession>
<dbReference type="AlphaFoldDB" id="A0A1Z5K720"/>